<feature type="transmembrane region" description="Helical" evidence="1">
    <location>
        <begin position="188"/>
        <end position="207"/>
    </location>
</feature>
<feature type="transmembrane region" description="Helical" evidence="1">
    <location>
        <begin position="145"/>
        <end position="168"/>
    </location>
</feature>
<dbReference type="Proteomes" id="UP000027182">
    <property type="component" value="Chromosome"/>
</dbReference>
<evidence type="ECO:0000256" key="1">
    <source>
        <dbReference type="SAM" id="Phobius"/>
    </source>
</evidence>
<dbReference type="NCBIfam" id="NF045937">
    <property type="entry name" value="MSC_0624_12TM"/>
    <property type="match status" value="1"/>
</dbReference>
<proteinExistence type="predicted"/>
<feature type="transmembrane region" description="Helical" evidence="1">
    <location>
        <begin position="458"/>
        <end position="480"/>
    </location>
</feature>
<organism evidence="2 3">
    <name type="scientific">Mycoplasmopsis bovis CQ-W70</name>
    <dbReference type="NCBI Taxonomy" id="1316930"/>
    <lineage>
        <taxon>Bacteria</taxon>
        <taxon>Bacillati</taxon>
        <taxon>Mycoplasmatota</taxon>
        <taxon>Mycoplasmoidales</taxon>
        <taxon>Metamycoplasmataceae</taxon>
        <taxon>Mycoplasmopsis</taxon>
    </lineage>
</organism>
<dbReference type="RefSeq" id="WP_013954853.1">
    <property type="nucleotide sequence ID" value="NZ_CP005933.1"/>
</dbReference>
<keyword evidence="1 2" id="KW-0812">Transmembrane</keyword>
<keyword evidence="1" id="KW-0472">Membrane</keyword>
<keyword evidence="1" id="KW-1133">Transmembrane helix</keyword>
<dbReference type="HOGENOM" id="CLU_041656_0_0_14"/>
<feature type="transmembrane region" description="Helical" evidence="1">
    <location>
        <begin position="388"/>
        <end position="408"/>
    </location>
</feature>
<dbReference type="PATRIC" id="fig|1316930.3.peg.488"/>
<feature type="transmembrane region" description="Helical" evidence="1">
    <location>
        <begin position="32"/>
        <end position="52"/>
    </location>
</feature>
<feature type="transmembrane region" description="Helical" evidence="1">
    <location>
        <begin position="82"/>
        <end position="104"/>
    </location>
</feature>
<dbReference type="KEGG" id="mbq:K668_02380"/>
<sequence>MHLKSINIDEKRIYDDSQSLATKQRKSFIITLYKSVLLSYFFVSMLCLLFLLPQGLFSKKIIGSSYNFIFDFSILTTLEANWIFIFRLSLFGLCYFYGLIKAYLNINKNKEHIKKYGIWFSIYLALSLTGFLLFFTYHSTEVKKLVLMLFLLVAYLFADISYALFSFYTRKKTDPVVYQNKTPLVIDISSRILLTAITMAVFFAWAYSYTDKSGTTFVRMFALFNEGNNSIPYNAFYNAAFKLFKVKSVLNFITVILISLVIGLLLIGLKIYSIWSLAYKQFDAQVYKDRLQFYLVGTLVLVIWLFSLFKLKYPPTHELFSQVQALQYASVLFGIFNLLIAAVFISLLFAKKVKLNSFLIKTTVTALFQLIVWTTYMIANFVNIQHTIGIINLLLTALSSLLIFYFYFRKSKLGIVSNALAVSVNTILLFILILIFGFNQVLLSENNKSLIILNTNLSVAQVIAIVIVLFQMIYLTYSLAQLIWVIKKTSVLNTDVAEKRSYENA</sequence>
<name>A0A059XZI9_MYCBV</name>
<feature type="transmembrane region" description="Helical" evidence="1">
    <location>
        <begin position="362"/>
        <end position="382"/>
    </location>
</feature>
<gene>
    <name evidence="2" type="ORF">K668_02380</name>
</gene>
<dbReference type="AlphaFoldDB" id="A0A059XZI9"/>
<feature type="transmembrane region" description="Helical" evidence="1">
    <location>
        <begin position="415"/>
        <end position="438"/>
    </location>
</feature>
<accession>A0A059XZI9</accession>
<feature type="transmembrane region" description="Helical" evidence="1">
    <location>
        <begin position="116"/>
        <end position="139"/>
    </location>
</feature>
<evidence type="ECO:0000313" key="2">
    <source>
        <dbReference type="EMBL" id="AIA34054.1"/>
    </source>
</evidence>
<dbReference type="EMBL" id="CP005933">
    <property type="protein sequence ID" value="AIA34054.1"/>
    <property type="molecule type" value="Genomic_DNA"/>
</dbReference>
<protein>
    <submittedName>
        <fullName evidence="2">Transmembrane protein</fullName>
    </submittedName>
</protein>
<reference evidence="2 3" key="1">
    <citation type="submission" date="2013-04" db="EMBL/GenBank/DDBJ databases">
        <authorList>
            <person name="Lin L."/>
            <person name="Zeng Z."/>
            <person name="Xie J."/>
            <person name="Luo L."/>
            <person name="Yang Z."/>
            <person name="Liang W."/>
            <person name="Lin H."/>
            <person name="Dong C."/>
            <person name="Sun Y."/>
        </authorList>
    </citation>
    <scope>NUCLEOTIDE SEQUENCE [LARGE SCALE GENOMIC DNA]</scope>
    <source>
        <strain evidence="2 3">CQ-W70</strain>
    </source>
</reference>
<feature type="transmembrane region" description="Helical" evidence="1">
    <location>
        <begin position="325"/>
        <end position="350"/>
    </location>
</feature>
<feature type="transmembrane region" description="Helical" evidence="1">
    <location>
        <begin position="249"/>
        <end position="272"/>
    </location>
</feature>
<evidence type="ECO:0000313" key="3">
    <source>
        <dbReference type="Proteomes" id="UP000027182"/>
    </source>
</evidence>
<feature type="transmembrane region" description="Helical" evidence="1">
    <location>
        <begin position="293"/>
        <end position="313"/>
    </location>
</feature>